<dbReference type="InterPro" id="IPR036628">
    <property type="entry name" value="Clp_N_dom_sf"/>
</dbReference>
<feature type="compositionally biased region" description="Polar residues" evidence="6">
    <location>
        <begin position="616"/>
        <end position="626"/>
    </location>
</feature>
<sequence>MPTPVATVKQCLTEESAQALDEAVAVARRRGHSQTTSLHMVSSLLSLPSSTLREACSNTRNNNNNINAYSFKIQYKALELCLGVSLDRLSTSPNRVDEPPVSNSLMAAVKRSQANQRRQPENFNFYHQQSLQSVASSSSSSFSSITVVKVELRNLIASILDDPIVSRVFAEAGFRSCDIKVGVIRPVHQLFRYSPVSQRGPMFLCNNRLGSRVFNFPFSDVSWEENGKRIGEIMVRKKGSRNPVVLGVSADEASKGFVELVQRGRGRDVLPVELCGLGVICVENEISSYVSGKCDERSVESRFQEIDKLVADCVGNGVLINIGDLKYLEVESVSVDVLSFLVRKLTNLLMIHGVKVWLIGSATRHEIYLNILNRFPSIEKDLDLHVLPITSLVMPNSLGEVYPRSTLMESFVPLGGFFSVPSDVRSPFLYHNDSRFRLCNEKREQETRALPKEGIGFSVPDQSPSSLPLWLQTNCRHPNPSSLDSNQAKDRFVPSFKTAGFQKKGDSICQSHPKGQLLSKSTCVSGSQSLPTEGFQINEERNANIKDVLRKEPIDQNMRSCKLDLIQDFSVKLFPKTDGSDLVSKINDKTSKVEDERGSHGSSLGTLSGSSIGYEHTSSATSVTTNVGLETANKEEIRQNDTPADSLLEGCVSAKCAVVDLSISSNTSQSSTTSRPIIHGRIGSQEFKMLYSTVKERIGHQEEAVNITCQTIAHCRSRNEKNQGTSRGDLWLSFHGPDNLGKKNIAVALSESLYGSIENLVSVDLSFDEEMMRANALLGTRVLNTYYATSRGKTIVDYIAEKLRENPLSVILLENIEYADHQVQNSLTRAIRTGRFSDSHGREVGISNAIFVTTSKFIKGDQIVSSNESANYPEEVILKKTGQAIQLVIGFDLGDNELNSNLHNNSSRDGFVSINKRKIIDSSETQEPHGTLDNRVLKASKSFLDLNVPAEESAFCTLSNQPSEISREWLDGFLQQVDEVVVFKPVDFDALAQIISMMIHVCCKDTVDAECSLEIDKNVMVQLLAAAYFTDINIVEGWVKDVLRTGLVKAGAKYGFTSRSVVKLINCEGTHSKEPKKNPLLPSRILVN</sequence>
<dbReference type="InterPro" id="IPR004176">
    <property type="entry name" value="Clp_R_N"/>
</dbReference>
<gene>
    <name evidence="8" type="ORF">LIER_09918</name>
</gene>
<evidence type="ECO:0000256" key="5">
    <source>
        <dbReference type="PROSITE-ProRule" id="PRU01251"/>
    </source>
</evidence>
<accession>A0AAV3PKE1</accession>
<feature type="region of interest" description="Disordered" evidence="6">
    <location>
        <begin position="591"/>
        <end position="626"/>
    </location>
</feature>
<feature type="compositionally biased region" description="Low complexity" evidence="6">
    <location>
        <begin position="600"/>
        <end position="613"/>
    </location>
</feature>
<evidence type="ECO:0000256" key="1">
    <source>
        <dbReference type="ARBA" id="ARBA00008675"/>
    </source>
</evidence>
<dbReference type="AlphaFoldDB" id="A0AAV3PKE1"/>
<organism evidence="8 9">
    <name type="scientific">Lithospermum erythrorhizon</name>
    <name type="common">Purple gromwell</name>
    <name type="synonym">Lithospermum officinale var. erythrorhizon</name>
    <dbReference type="NCBI Taxonomy" id="34254"/>
    <lineage>
        <taxon>Eukaryota</taxon>
        <taxon>Viridiplantae</taxon>
        <taxon>Streptophyta</taxon>
        <taxon>Embryophyta</taxon>
        <taxon>Tracheophyta</taxon>
        <taxon>Spermatophyta</taxon>
        <taxon>Magnoliopsida</taxon>
        <taxon>eudicotyledons</taxon>
        <taxon>Gunneridae</taxon>
        <taxon>Pentapetalae</taxon>
        <taxon>asterids</taxon>
        <taxon>lamiids</taxon>
        <taxon>Boraginales</taxon>
        <taxon>Boraginaceae</taxon>
        <taxon>Boraginoideae</taxon>
        <taxon>Lithospermeae</taxon>
        <taxon>Lithospermum</taxon>
    </lineage>
</organism>
<dbReference type="Pfam" id="PF23569">
    <property type="entry name" value="NBD_SMAX1"/>
    <property type="match status" value="1"/>
</dbReference>
<dbReference type="SUPFAM" id="SSF81923">
    <property type="entry name" value="Double Clp-N motif"/>
    <property type="match status" value="1"/>
</dbReference>
<evidence type="ECO:0000256" key="3">
    <source>
        <dbReference type="ARBA" id="ARBA00023015"/>
    </source>
</evidence>
<evidence type="ECO:0000313" key="9">
    <source>
        <dbReference type="Proteomes" id="UP001454036"/>
    </source>
</evidence>
<dbReference type="PANTHER" id="PTHR43572">
    <property type="entry name" value="CHAPERONE PROTEIN CLPD, CHLOROPLASTIC"/>
    <property type="match status" value="1"/>
</dbReference>
<comment type="similarity">
    <text evidence="1">Belongs to the ClpA/ClpB family.</text>
</comment>
<keyword evidence="3" id="KW-0805">Transcription regulation</keyword>
<proteinExistence type="inferred from homology"/>
<reference evidence="8 9" key="1">
    <citation type="submission" date="2024-01" db="EMBL/GenBank/DDBJ databases">
        <title>The complete chloroplast genome sequence of Lithospermum erythrorhizon: insights into the phylogenetic relationship among Boraginaceae species and the maternal lineages of purple gromwells.</title>
        <authorList>
            <person name="Okada T."/>
            <person name="Watanabe K."/>
        </authorList>
    </citation>
    <scope>NUCLEOTIDE SEQUENCE [LARGE SCALE GENOMIC DNA]</scope>
</reference>
<dbReference type="PROSITE" id="PS51903">
    <property type="entry name" value="CLP_R"/>
    <property type="match status" value="1"/>
</dbReference>
<comment type="caution">
    <text evidence="8">The sequence shown here is derived from an EMBL/GenBank/DDBJ whole genome shotgun (WGS) entry which is preliminary data.</text>
</comment>
<evidence type="ECO:0000313" key="8">
    <source>
        <dbReference type="EMBL" id="GAA0151131.1"/>
    </source>
</evidence>
<dbReference type="InterPro" id="IPR003959">
    <property type="entry name" value="ATPase_AAA_core"/>
</dbReference>
<dbReference type="GO" id="GO:0016887">
    <property type="term" value="F:ATP hydrolysis activity"/>
    <property type="evidence" value="ECO:0007669"/>
    <property type="project" value="InterPro"/>
</dbReference>
<dbReference type="InterPro" id="IPR051650">
    <property type="entry name" value="SL_signaling_regulator"/>
</dbReference>
<name>A0AAV3PKE1_LITER</name>
<dbReference type="GO" id="GO:0005524">
    <property type="term" value="F:ATP binding"/>
    <property type="evidence" value="ECO:0007669"/>
    <property type="project" value="InterPro"/>
</dbReference>
<dbReference type="Pfam" id="PF26587">
    <property type="entry name" value="AAA_lid_SMAX1"/>
    <property type="match status" value="1"/>
</dbReference>
<keyword evidence="2 5" id="KW-0677">Repeat</keyword>
<dbReference type="InterPro" id="IPR027417">
    <property type="entry name" value="P-loop_NTPase"/>
</dbReference>
<dbReference type="Pfam" id="PF07724">
    <property type="entry name" value="AAA_2"/>
    <property type="match status" value="1"/>
</dbReference>
<dbReference type="PANTHER" id="PTHR43572:SF77">
    <property type="entry name" value="PROTEIN DWARF 53-LIKE-LIKE"/>
    <property type="match status" value="1"/>
</dbReference>
<dbReference type="InterPro" id="IPR058680">
    <property type="entry name" value="NBD_SMAX1-like"/>
</dbReference>
<protein>
    <submittedName>
        <fullName evidence="8">Chaperone</fullName>
    </submittedName>
</protein>
<dbReference type="SUPFAM" id="SSF52540">
    <property type="entry name" value="P-loop containing nucleoside triphosphate hydrolases"/>
    <property type="match status" value="1"/>
</dbReference>
<dbReference type="Gene3D" id="3.40.50.300">
    <property type="entry name" value="P-loop containing nucleotide triphosphate hydrolases"/>
    <property type="match status" value="1"/>
</dbReference>
<evidence type="ECO:0000256" key="6">
    <source>
        <dbReference type="SAM" id="MobiDB-lite"/>
    </source>
</evidence>
<dbReference type="Gene3D" id="1.10.1780.10">
    <property type="entry name" value="Clp, N-terminal domain"/>
    <property type="match status" value="1"/>
</dbReference>
<dbReference type="Proteomes" id="UP001454036">
    <property type="component" value="Unassembled WGS sequence"/>
</dbReference>
<keyword evidence="9" id="KW-1185">Reference proteome</keyword>
<evidence type="ECO:0000256" key="2">
    <source>
        <dbReference type="ARBA" id="ARBA00022737"/>
    </source>
</evidence>
<keyword evidence="4" id="KW-0804">Transcription</keyword>
<evidence type="ECO:0000256" key="4">
    <source>
        <dbReference type="ARBA" id="ARBA00023163"/>
    </source>
</evidence>
<dbReference type="EMBL" id="BAABME010001722">
    <property type="protein sequence ID" value="GAA0151131.1"/>
    <property type="molecule type" value="Genomic_DNA"/>
</dbReference>
<evidence type="ECO:0000259" key="7">
    <source>
        <dbReference type="PROSITE" id="PS51903"/>
    </source>
</evidence>
<feature type="domain" description="Clp R" evidence="7">
    <location>
        <begin position="8"/>
        <end position="190"/>
    </location>
</feature>
<dbReference type="InterPro" id="IPR058954">
    <property type="entry name" value="AAA_lid_SMAX1"/>
</dbReference>